<accession>A0AAE0FEM2</accession>
<keyword evidence="1" id="KW-0677">Repeat</keyword>
<name>A0AAE0FEM2_9CHLO</name>
<evidence type="ECO:0000256" key="1">
    <source>
        <dbReference type="ARBA" id="ARBA00022737"/>
    </source>
</evidence>
<evidence type="ECO:0000256" key="4">
    <source>
        <dbReference type="SAM" id="MobiDB-lite"/>
    </source>
</evidence>
<feature type="repeat" description="ANK" evidence="3">
    <location>
        <begin position="109"/>
        <end position="141"/>
    </location>
</feature>
<dbReference type="Pfam" id="PF12796">
    <property type="entry name" value="Ank_2"/>
    <property type="match status" value="2"/>
</dbReference>
<evidence type="ECO:0000313" key="6">
    <source>
        <dbReference type="Proteomes" id="UP001190700"/>
    </source>
</evidence>
<keyword evidence="2 3" id="KW-0040">ANK repeat</keyword>
<dbReference type="Gene3D" id="1.25.40.20">
    <property type="entry name" value="Ankyrin repeat-containing domain"/>
    <property type="match status" value="2"/>
</dbReference>
<feature type="compositionally biased region" description="Low complexity" evidence="4">
    <location>
        <begin position="288"/>
        <end position="301"/>
    </location>
</feature>
<dbReference type="PANTHER" id="PTHR24173">
    <property type="entry name" value="ANKYRIN REPEAT CONTAINING"/>
    <property type="match status" value="1"/>
</dbReference>
<dbReference type="Proteomes" id="UP001190700">
    <property type="component" value="Unassembled WGS sequence"/>
</dbReference>
<dbReference type="Pfam" id="PF00023">
    <property type="entry name" value="Ank"/>
    <property type="match status" value="1"/>
</dbReference>
<dbReference type="InterPro" id="IPR002110">
    <property type="entry name" value="Ankyrin_rpt"/>
</dbReference>
<dbReference type="PROSITE" id="PS50297">
    <property type="entry name" value="ANK_REP_REGION"/>
    <property type="match status" value="4"/>
</dbReference>
<dbReference type="InterPro" id="IPR036770">
    <property type="entry name" value="Ankyrin_rpt-contain_sf"/>
</dbReference>
<evidence type="ECO:0000256" key="2">
    <source>
        <dbReference type="ARBA" id="ARBA00023043"/>
    </source>
</evidence>
<reference evidence="5 6" key="1">
    <citation type="journal article" date="2015" name="Genome Biol. Evol.">
        <title>Comparative Genomics of a Bacterivorous Green Alga Reveals Evolutionary Causalities and Consequences of Phago-Mixotrophic Mode of Nutrition.</title>
        <authorList>
            <person name="Burns J.A."/>
            <person name="Paasch A."/>
            <person name="Narechania A."/>
            <person name="Kim E."/>
        </authorList>
    </citation>
    <scope>NUCLEOTIDE SEQUENCE [LARGE SCALE GENOMIC DNA]</scope>
    <source>
        <strain evidence="5 6">PLY_AMNH</strain>
    </source>
</reference>
<protein>
    <submittedName>
        <fullName evidence="5">Uncharacterized protein</fullName>
    </submittedName>
</protein>
<proteinExistence type="predicted"/>
<feature type="repeat" description="ANK" evidence="3">
    <location>
        <begin position="76"/>
        <end position="108"/>
    </location>
</feature>
<feature type="repeat" description="ANK" evidence="3">
    <location>
        <begin position="142"/>
        <end position="174"/>
    </location>
</feature>
<gene>
    <name evidence="5" type="ORF">CYMTET_32652</name>
</gene>
<evidence type="ECO:0000256" key="3">
    <source>
        <dbReference type="PROSITE-ProRule" id="PRU00023"/>
    </source>
</evidence>
<dbReference type="PANTHER" id="PTHR24173:SF74">
    <property type="entry name" value="ANKYRIN REPEAT DOMAIN-CONTAINING PROTEIN 16"/>
    <property type="match status" value="1"/>
</dbReference>
<evidence type="ECO:0000313" key="5">
    <source>
        <dbReference type="EMBL" id="KAK3258297.1"/>
    </source>
</evidence>
<feature type="region of interest" description="Disordered" evidence="4">
    <location>
        <begin position="253"/>
        <end position="311"/>
    </location>
</feature>
<keyword evidence="6" id="KW-1185">Reference proteome</keyword>
<dbReference type="SUPFAM" id="SSF48403">
    <property type="entry name" value="Ankyrin repeat"/>
    <property type="match status" value="1"/>
</dbReference>
<dbReference type="PROSITE" id="PS50088">
    <property type="entry name" value="ANK_REPEAT"/>
    <property type="match status" value="4"/>
</dbReference>
<feature type="compositionally biased region" description="Polar residues" evidence="4">
    <location>
        <begin position="302"/>
        <end position="311"/>
    </location>
</feature>
<dbReference type="SMART" id="SM00248">
    <property type="entry name" value="ANK"/>
    <property type="match status" value="6"/>
</dbReference>
<dbReference type="EMBL" id="LGRX02019642">
    <property type="protein sequence ID" value="KAK3258297.1"/>
    <property type="molecule type" value="Genomic_DNA"/>
</dbReference>
<feature type="repeat" description="ANK" evidence="3">
    <location>
        <begin position="41"/>
        <end position="73"/>
    </location>
</feature>
<feature type="region of interest" description="Disordered" evidence="4">
    <location>
        <begin position="362"/>
        <end position="382"/>
    </location>
</feature>
<dbReference type="AlphaFoldDB" id="A0AAE0FEM2"/>
<organism evidence="5 6">
    <name type="scientific">Cymbomonas tetramitiformis</name>
    <dbReference type="NCBI Taxonomy" id="36881"/>
    <lineage>
        <taxon>Eukaryota</taxon>
        <taxon>Viridiplantae</taxon>
        <taxon>Chlorophyta</taxon>
        <taxon>Pyramimonadophyceae</taxon>
        <taxon>Pyramimonadales</taxon>
        <taxon>Pyramimonadaceae</taxon>
        <taxon>Cymbomonas</taxon>
    </lineage>
</organism>
<comment type="caution">
    <text evidence="5">The sequence shown here is derived from an EMBL/GenBank/DDBJ whole genome shotgun (WGS) entry which is preliminary data.</text>
</comment>
<sequence>MDLSQASTSLHHAASKGNLEGVQRVLKYDLPGLVNARCEKSRVTPLHRAAFVGSEEVVYELLRAGADVEARNHTKIGCTALHFGAEKGHVGVVRALLESGACPEVLRSNGLSALASAAQGGHHEVIKALLDFGANAEERTKDMRTPLHLAAEGGHAKAVQTLLEAGVDINACDSVGWNALKFATENARGPVVQLLLSYGATMAGSQKVLPSDLTSRSRARASGLHRSPVATGALYPIVGDTASPAATGAMSPRAAGAFAQPRSPREVPLGSGVLGSPRGAAQVIPYHSSPSGSPKRSPGRSTNCTLSPFGQRTVSPMPLAIGEEVSFPLQTSSPVSPDSTCVITISHCSGANAASPGYLSEQPAAKGVEDEAAAPAPASTAQGLQNEMDSMKQELSAVRNRLSDSREDWQQMQGLNINCVASAISQELSQGLLADFHKQIAVSRKRQDETGQVLSAQQALLETVLAKCPSVEEKAKDREVLCQEIADEVCNDERVIGAASAVSSSVSALWQGCGSAQSARSRSVRR</sequence>
<dbReference type="PRINTS" id="PR01415">
    <property type="entry name" value="ANKYRIN"/>
</dbReference>